<evidence type="ECO:0000313" key="1">
    <source>
        <dbReference type="EMBL" id="ABG61674.1"/>
    </source>
</evidence>
<dbReference type="AlphaFoldDB" id="Q11LQ1"/>
<dbReference type="EMBL" id="CP000390">
    <property type="protein sequence ID" value="ABG61674.1"/>
    <property type="molecule type" value="Genomic_DNA"/>
</dbReference>
<name>Q11LQ1_CHESB</name>
<reference evidence="1" key="1">
    <citation type="submission" date="2006-06" db="EMBL/GenBank/DDBJ databases">
        <title>Complete sequence of chromosome of Chelativorans sp. BNC1.</title>
        <authorList>
            <consortium name="US DOE Joint Genome Institute"/>
            <person name="Copeland A."/>
            <person name="Lucas S."/>
            <person name="Lapidus A."/>
            <person name="Barry K."/>
            <person name="Detter J.C."/>
            <person name="Glavina del Rio T."/>
            <person name="Hammon N."/>
            <person name="Israni S."/>
            <person name="Dalin E."/>
            <person name="Tice H."/>
            <person name="Pitluck S."/>
            <person name="Chertkov O."/>
            <person name="Brettin T."/>
            <person name="Bruce D."/>
            <person name="Han C."/>
            <person name="Tapia R."/>
            <person name="Gilna P."/>
            <person name="Schmutz J."/>
            <person name="Larimer F."/>
            <person name="Land M."/>
            <person name="Hauser L."/>
            <person name="Kyrpides N."/>
            <person name="Mikhailova N."/>
            <person name="Richardson P."/>
        </authorList>
    </citation>
    <scope>NUCLEOTIDE SEQUENCE</scope>
    <source>
        <strain evidence="1">BNC1</strain>
    </source>
</reference>
<organism evidence="1">
    <name type="scientific">Chelativorans sp. (strain BNC1)</name>
    <dbReference type="NCBI Taxonomy" id="266779"/>
    <lineage>
        <taxon>Bacteria</taxon>
        <taxon>Pseudomonadati</taxon>
        <taxon>Pseudomonadota</taxon>
        <taxon>Alphaproteobacteria</taxon>
        <taxon>Hyphomicrobiales</taxon>
        <taxon>Phyllobacteriaceae</taxon>
        <taxon>Chelativorans</taxon>
    </lineage>
</organism>
<evidence type="ECO:0008006" key="2">
    <source>
        <dbReference type="Google" id="ProtNLM"/>
    </source>
</evidence>
<dbReference type="OrthoDB" id="8030936at2"/>
<gene>
    <name evidence="1" type="ordered locus">Meso_0270</name>
</gene>
<sequence length="126" mass="14037">MATPQKLARLLLLQQRLKKLHEAKQAAFLREASAAEREAAEIAEQLQNPAGLSALFPDLYHNRIGRALARCDSNREKAAQESTKILEADARAKMVENAHREALRKSERADEEKAILELLQAVKAGN</sequence>
<dbReference type="STRING" id="266779.Meso_0270"/>
<dbReference type="HOGENOM" id="CLU_1977597_0_0_5"/>
<dbReference type="KEGG" id="mes:Meso_0270"/>
<dbReference type="eggNOG" id="ENOG5032ARG">
    <property type="taxonomic scope" value="Bacteria"/>
</dbReference>
<accession>Q11LQ1</accession>
<proteinExistence type="predicted"/>
<protein>
    <recommendedName>
        <fullName evidence="2">Flagellar FliJ protein</fullName>
    </recommendedName>
</protein>